<evidence type="ECO:0000259" key="1">
    <source>
        <dbReference type="Pfam" id="PF12417"/>
    </source>
</evidence>
<protein>
    <recommendedName>
        <fullName evidence="1">DUF3669 domain-containing protein</fullName>
    </recommendedName>
</protein>
<name>A0AAE0TXK7_9PEZI</name>
<organism evidence="2 3">
    <name type="scientific">Lasiosphaeria ovina</name>
    <dbReference type="NCBI Taxonomy" id="92902"/>
    <lineage>
        <taxon>Eukaryota</taxon>
        <taxon>Fungi</taxon>
        <taxon>Dikarya</taxon>
        <taxon>Ascomycota</taxon>
        <taxon>Pezizomycotina</taxon>
        <taxon>Sordariomycetes</taxon>
        <taxon>Sordariomycetidae</taxon>
        <taxon>Sordariales</taxon>
        <taxon>Lasiosphaeriaceae</taxon>
        <taxon>Lasiosphaeria</taxon>
    </lineage>
</organism>
<dbReference type="PANTHER" id="PTHR40780:SF2">
    <property type="entry name" value="DUF3669 DOMAIN-CONTAINING PROTEIN"/>
    <property type="match status" value="1"/>
</dbReference>
<dbReference type="Proteomes" id="UP001287356">
    <property type="component" value="Unassembled WGS sequence"/>
</dbReference>
<dbReference type="AlphaFoldDB" id="A0AAE0TXK7"/>
<feature type="domain" description="DUF3669" evidence="1">
    <location>
        <begin position="135"/>
        <end position="199"/>
    </location>
</feature>
<evidence type="ECO:0000313" key="2">
    <source>
        <dbReference type="EMBL" id="KAK3383185.1"/>
    </source>
</evidence>
<keyword evidence="3" id="KW-1185">Reference proteome</keyword>
<proteinExistence type="predicted"/>
<reference evidence="2" key="1">
    <citation type="journal article" date="2023" name="Mol. Phylogenet. Evol.">
        <title>Genome-scale phylogeny and comparative genomics of the fungal order Sordariales.</title>
        <authorList>
            <person name="Hensen N."/>
            <person name="Bonometti L."/>
            <person name="Westerberg I."/>
            <person name="Brannstrom I.O."/>
            <person name="Guillou S."/>
            <person name="Cros-Aarteil S."/>
            <person name="Calhoun S."/>
            <person name="Haridas S."/>
            <person name="Kuo A."/>
            <person name="Mondo S."/>
            <person name="Pangilinan J."/>
            <person name="Riley R."/>
            <person name="LaButti K."/>
            <person name="Andreopoulos B."/>
            <person name="Lipzen A."/>
            <person name="Chen C."/>
            <person name="Yan M."/>
            <person name="Daum C."/>
            <person name="Ng V."/>
            <person name="Clum A."/>
            <person name="Steindorff A."/>
            <person name="Ohm R.A."/>
            <person name="Martin F."/>
            <person name="Silar P."/>
            <person name="Natvig D.O."/>
            <person name="Lalanne C."/>
            <person name="Gautier V."/>
            <person name="Ament-Velasquez S.L."/>
            <person name="Kruys A."/>
            <person name="Hutchinson M.I."/>
            <person name="Powell A.J."/>
            <person name="Barry K."/>
            <person name="Miller A.N."/>
            <person name="Grigoriev I.V."/>
            <person name="Debuchy R."/>
            <person name="Gladieux P."/>
            <person name="Hiltunen Thoren M."/>
            <person name="Johannesson H."/>
        </authorList>
    </citation>
    <scope>NUCLEOTIDE SEQUENCE</scope>
    <source>
        <strain evidence="2">CBS 958.72</strain>
    </source>
</reference>
<evidence type="ECO:0000313" key="3">
    <source>
        <dbReference type="Proteomes" id="UP001287356"/>
    </source>
</evidence>
<dbReference type="Pfam" id="PF12417">
    <property type="entry name" value="DUF3669"/>
    <property type="match status" value="1"/>
</dbReference>
<dbReference type="PANTHER" id="PTHR40780">
    <property type="entry name" value="DUF3669 DOMAIN-CONTAINING PROTEIN"/>
    <property type="match status" value="1"/>
</dbReference>
<reference evidence="2" key="2">
    <citation type="submission" date="2023-06" db="EMBL/GenBank/DDBJ databases">
        <authorList>
            <consortium name="Lawrence Berkeley National Laboratory"/>
            <person name="Haridas S."/>
            <person name="Hensen N."/>
            <person name="Bonometti L."/>
            <person name="Westerberg I."/>
            <person name="Brannstrom I.O."/>
            <person name="Guillou S."/>
            <person name="Cros-Aarteil S."/>
            <person name="Calhoun S."/>
            <person name="Kuo A."/>
            <person name="Mondo S."/>
            <person name="Pangilinan J."/>
            <person name="Riley R."/>
            <person name="Labutti K."/>
            <person name="Andreopoulos B."/>
            <person name="Lipzen A."/>
            <person name="Chen C."/>
            <person name="Yanf M."/>
            <person name="Daum C."/>
            <person name="Ng V."/>
            <person name="Clum A."/>
            <person name="Steindorff A."/>
            <person name="Ohm R."/>
            <person name="Martin F."/>
            <person name="Silar P."/>
            <person name="Natvig D."/>
            <person name="Lalanne C."/>
            <person name="Gautier V."/>
            <person name="Ament-Velasquez S.L."/>
            <person name="Kruys A."/>
            <person name="Hutchinson M.I."/>
            <person name="Powell A.J."/>
            <person name="Barry K."/>
            <person name="Miller A.N."/>
            <person name="Grigoriev I.V."/>
            <person name="Debuchy R."/>
            <person name="Gladieux P."/>
            <person name="Thoren M.H."/>
            <person name="Johannesson H."/>
        </authorList>
    </citation>
    <scope>NUCLEOTIDE SEQUENCE</scope>
    <source>
        <strain evidence="2">CBS 958.72</strain>
    </source>
</reference>
<sequence length="239" mass="27707">MMPHLKKIRNYFAKSERALMAWSPLIEKYCAPSLREEALRNNENKDCLVRVYLGSAQGKTDATCFSLRNFELHLNCIMETALAVMHWAAKTDARDVEFVLGASSKTTGEAIDPYYFKTVKQLYKPDDLFYRPVDLWVLGFSKVRSITLDDEGVALALEAWRLNDPYFPKPRGPTRPEKHAWWLFFSSYLAMSRNILKEEDEWETIRHLPRKFIDGVVEAERARMMSQTALLTTSSEEKP</sequence>
<comment type="caution">
    <text evidence="2">The sequence shown here is derived from an EMBL/GenBank/DDBJ whole genome shotgun (WGS) entry which is preliminary data.</text>
</comment>
<dbReference type="EMBL" id="JAULSN010000001">
    <property type="protein sequence ID" value="KAK3383185.1"/>
    <property type="molecule type" value="Genomic_DNA"/>
</dbReference>
<gene>
    <name evidence="2" type="ORF">B0T24DRAFT_587861</name>
</gene>
<accession>A0AAE0TXK7</accession>
<dbReference type="InterPro" id="IPR022137">
    <property type="entry name" value="Znf_prot_DUF3669"/>
</dbReference>